<dbReference type="Proteomes" id="UP000583454">
    <property type="component" value="Unassembled WGS sequence"/>
</dbReference>
<gene>
    <name evidence="2" type="ORF">HNR00_003571</name>
</gene>
<evidence type="ECO:0000256" key="1">
    <source>
        <dbReference type="SAM" id="MobiDB-lite"/>
    </source>
</evidence>
<name>A0A840ZNV6_9HYPH</name>
<evidence type="ECO:0000313" key="2">
    <source>
        <dbReference type="EMBL" id="MBB5758844.1"/>
    </source>
</evidence>
<reference evidence="2 3" key="1">
    <citation type="submission" date="2020-08" db="EMBL/GenBank/DDBJ databases">
        <title>Genomic Encyclopedia of Type Strains, Phase IV (KMG-IV): sequencing the most valuable type-strain genomes for metagenomic binning, comparative biology and taxonomic classification.</title>
        <authorList>
            <person name="Goeker M."/>
        </authorList>
    </citation>
    <scope>NUCLEOTIDE SEQUENCE [LARGE SCALE GENOMIC DNA]</scope>
    <source>
        <strain evidence="2 3">DSM 2163</strain>
    </source>
</reference>
<feature type="compositionally biased region" description="Low complexity" evidence="1">
    <location>
        <begin position="132"/>
        <end position="144"/>
    </location>
</feature>
<accession>A0A840ZNV6</accession>
<comment type="caution">
    <text evidence="2">The sequence shown here is derived from an EMBL/GenBank/DDBJ whole genome shotgun (WGS) entry which is preliminary data.</text>
</comment>
<keyword evidence="3" id="KW-1185">Reference proteome</keyword>
<sequence length="390" mass="41703">MARTSKGKAGPLAATGVSSAVRKAFNEMLHPRGPRGQFKDKPGAGNDAPKAPRKPRAAAPKKALAGETALKTSGVSADDTIEVLSKRVRAYQGKATVQEFVETHPKGRAYALRKLAADQKKGVIGFKGAEQAAASPPSPAASRPESPPPPRPSVPKSSSGGWAGAAAQRDISGDTVTIGDRTLDQGLFRDEAQLREATSSFLSGVPKEEKLSVIWAPGARPNSLVMVASNAKGTAKVTRNFIREGNTWVVRHTYFELPKKYQGGGNAKTMLRSSVEAYDRIGVARIDAHANLNVGGYAWARLGFAPDRPTVVREALEMAVRRAPRTPHAQATRVILDTSSDDDLMHNLARARGADGEPLGRKILGPKADWDGHLDLKNARHRERLNGNFA</sequence>
<feature type="region of interest" description="Disordered" evidence="1">
    <location>
        <begin position="23"/>
        <end position="76"/>
    </location>
</feature>
<evidence type="ECO:0000313" key="3">
    <source>
        <dbReference type="Proteomes" id="UP000583454"/>
    </source>
</evidence>
<feature type="region of interest" description="Disordered" evidence="1">
    <location>
        <begin position="128"/>
        <end position="177"/>
    </location>
</feature>
<dbReference type="AlphaFoldDB" id="A0A840ZNV6"/>
<feature type="compositionally biased region" description="Low complexity" evidence="1">
    <location>
        <begin position="154"/>
        <end position="167"/>
    </location>
</feature>
<dbReference type="EMBL" id="JACHOP010000017">
    <property type="protein sequence ID" value="MBB5758844.1"/>
    <property type="molecule type" value="Genomic_DNA"/>
</dbReference>
<protein>
    <submittedName>
        <fullName evidence="2">Uncharacterized protein</fullName>
    </submittedName>
</protein>
<organism evidence="2 3">
    <name type="scientific">Methylorubrum rhodinum</name>
    <dbReference type="NCBI Taxonomy" id="29428"/>
    <lineage>
        <taxon>Bacteria</taxon>
        <taxon>Pseudomonadati</taxon>
        <taxon>Pseudomonadota</taxon>
        <taxon>Alphaproteobacteria</taxon>
        <taxon>Hyphomicrobiales</taxon>
        <taxon>Methylobacteriaceae</taxon>
        <taxon>Methylorubrum</taxon>
    </lineage>
</organism>
<proteinExistence type="predicted"/>
<dbReference type="RefSeq" id="WP_183571637.1">
    <property type="nucleotide sequence ID" value="NZ_JACHOP010000017.1"/>
</dbReference>